<dbReference type="InterPro" id="IPR001780">
    <property type="entry name" value="Ribosomal_eL33"/>
</dbReference>
<reference evidence="4" key="1">
    <citation type="journal article" date="2023" name="Plant J.">
        <title>Genome sequences and population genomics provide insights into the demographic history, inbreeding, and mutation load of two 'living fossil' tree species of Dipteronia.</title>
        <authorList>
            <person name="Feng Y."/>
            <person name="Comes H.P."/>
            <person name="Chen J."/>
            <person name="Zhu S."/>
            <person name="Lu R."/>
            <person name="Zhang X."/>
            <person name="Li P."/>
            <person name="Qiu J."/>
            <person name="Olsen K.M."/>
            <person name="Qiu Y."/>
        </authorList>
    </citation>
    <scope>NUCLEOTIDE SEQUENCE</scope>
    <source>
        <strain evidence="4">KIB01</strain>
    </source>
</reference>
<sequence>MEGFHVYDFDSPCYNVDPYTDFLFAKSLMEMEREGHYRCVWGKVTRHHDNSRVVRAKFKLNVPPNSIGNRVKVGTRALPMHWEHEVSGEIYTVDIAGKDSCTRSETHQSYFIGNCTAKDPVHSEQEPSEAKYLGDCIGRCPYTKRKEPLEKYARVTAKIFSLTCSSSSCKRNWRVLKMFDDENERDDELIFIEEDGLIWNVVAIDAGVKRDLLLNKTTLERSFIIKGTTIINSPCR</sequence>
<proteinExistence type="inferred from homology"/>
<keyword evidence="3" id="KW-0687">Ribonucleoprotein</keyword>
<evidence type="ECO:0000313" key="4">
    <source>
        <dbReference type="EMBL" id="KAK2652188.1"/>
    </source>
</evidence>
<keyword evidence="5" id="KW-1185">Reference proteome</keyword>
<dbReference type="Proteomes" id="UP001280121">
    <property type="component" value="Unassembled WGS sequence"/>
</dbReference>
<dbReference type="SUPFAM" id="SSF50447">
    <property type="entry name" value="Translation proteins"/>
    <property type="match status" value="1"/>
</dbReference>
<dbReference type="AlphaFoldDB" id="A0AAD9X3K3"/>
<dbReference type="PANTHER" id="PTHR10902">
    <property type="entry name" value="60S RIBOSOMAL PROTEIN L35A"/>
    <property type="match status" value="1"/>
</dbReference>
<protein>
    <submittedName>
        <fullName evidence="4">Uncharacterized protein</fullName>
    </submittedName>
</protein>
<evidence type="ECO:0000313" key="5">
    <source>
        <dbReference type="Proteomes" id="UP001280121"/>
    </source>
</evidence>
<dbReference type="InterPro" id="IPR038661">
    <property type="entry name" value="Ribosomal_eL33_sf"/>
</dbReference>
<comment type="caution">
    <text evidence="4">The sequence shown here is derived from an EMBL/GenBank/DDBJ whole genome shotgun (WGS) entry which is preliminary data.</text>
</comment>
<dbReference type="GO" id="GO:0005840">
    <property type="term" value="C:ribosome"/>
    <property type="evidence" value="ECO:0007669"/>
    <property type="project" value="UniProtKB-KW"/>
</dbReference>
<dbReference type="Pfam" id="PF01247">
    <property type="entry name" value="Ribosomal_L35Ae"/>
    <property type="match status" value="1"/>
</dbReference>
<organism evidence="4 5">
    <name type="scientific">Dipteronia dyeriana</name>
    <dbReference type="NCBI Taxonomy" id="168575"/>
    <lineage>
        <taxon>Eukaryota</taxon>
        <taxon>Viridiplantae</taxon>
        <taxon>Streptophyta</taxon>
        <taxon>Embryophyta</taxon>
        <taxon>Tracheophyta</taxon>
        <taxon>Spermatophyta</taxon>
        <taxon>Magnoliopsida</taxon>
        <taxon>eudicotyledons</taxon>
        <taxon>Gunneridae</taxon>
        <taxon>Pentapetalae</taxon>
        <taxon>rosids</taxon>
        <taxon>malvids</taxon>
        <taxon>Sapindales</taxon>
        <taxon>Sapindaceae</taxon>
        <taxon>Hippocastanoideae</taxon>
        <taxon>Acereae</taxon>
        <taxon>Dipteronia</taxon>
    </lineage>
</organism>
<evidence type="ECO:0000256" key="2">
    <source>
        <dbReference type="ARBA" id="ARBA00022980"/>
    </source>
</evidence>
<dbReference type="InterPro" id="IPR009000">
    <property type="entry name" value="Transl_B-barrel_sf"/>
</dbReference>
<dbReference type="GO" id="GO:1990904">
    <property type="term" value="C:ribonucleoprotein complex"/>
    <property type="evidence" value="ECO:0007669"/>
    <property type="project" value="UniProtKB-KW"/>
</dbReference>
<dbReference type="GO" id="GO:0006412">
    <property type="term" value="P:translation"/>
    <property type="evidence" value="ECO:0007669"/>
    <property type="project" value="InterPro"/>
</dbReference>
<name>A0AAD9X3K3_9ROSI</name>
<evidence type="ECO:0000256" key="3">
    <source>
        <dbReference type="ARBA" id="ARBA00023274"/>
    </source>
</evidence>
<keyword evidence="2" id="KW-0689">Ribosomal protein</keyword>
<accession>A0AAD9X3K3</accession>
<evidence type="ECO:0000256" key="1">
    <source>
        <dbReference type="ARBA" id="ARBA00009269"/>
    </source>
</evidence>
<dbReference type="EMBL" id="JANJYI010000004">
    <property type="protein sequence ID" value="KAK2652188.1"/>
    <property type="molecule type" value="Genomic_DNA"/>
</dbReference>
<gene>
    <name evidence="4" type="ORF">Ddye_012044</name>
</gene>
<dbReference type="GO" id="GO:0003735">
    <property type="term" value="F:structural constituent of ribosome"/>
    <property type="evidence" value="ECO:0007669"/>
    <property type="project" value="InterPro"/>
</dbReference>
<comment type="similarity">
    <text evidence="1">Belongs to the eukaryotic ribosomal protein eL33 family.</text>
</comment>
<dbReference type="Gene3D" id="2.40.10.190">
    <property type="entry name" value="translation elongation factor selb, chain A, domain 4"/>
    <property type="match status" value="1"/>
</dbReference>